<comment type="subcellular location">
    <subcellularLocation>
        <location evidence="1">Cell envelope</location>
    </subcellularLocation>
</comment>
<dbReference type="SUPFAM" id="SSF111369">
    <property type="entry name" value="HlyD-like secretion proteins"/>
    <property type="match status" value="1"/>
</dbReference>
<evidence type="ECO:0000256" key="3">
    <source>
        <dbReference type="SAM" id="Coils"/>
    </source>
</evidence>
<sequence>MTMQKVFLSCILLVSLSVNAKQTHLLTGVISSAENQLVTAPKSDNWQVQIQWMAEEGSIVNKGDLVVVFDSGGIQAEVEQSQEQLEMEKLELKQIEMRLQQAVIDAQGRLKLAEIMVEKTKIQASIPDGEISAYEKGKHVIAYEKSLVEKIKAEESYKLSLEEQKVGIQKQKIQIIKLKENIAYKSNQLTKMSVVSQVTGPVSHMMHPYMPGEKVATGMNVRVSTKVLMVQAQSSYQVTTWVHELDASRINFDSAEVMLTLDAYPNHEYSGKIIDVLSQAEQKTEWSDSAYYRMDLTFSEEVVNEIFPGMSVRIKLSSDIPELAGVAEYD</sequence>
<evidence type="ECO:0000313" key="6">
    <source>
        <dbReference type="Proteomes" id="UP001521137"/>
    </source>
</evidence>
<reference evidence="5 6" key="1">
    <citation type="submission" date="2022-01" db="EMBL/GenBank/DDBJ databases">
        <title>Paraglaciecola sp. G1-23.</title>
        <authorList>
            <person name="Jin M.S."/>
            <person name="Han D.M."/>
            <person name="Kim H.M."/>
            <person name="Jeon C.O."/>
        </authorList>
    </citation>
    <scope>NUCLEOTIDE SEQUENCE [LARGE SCALE GENOMIC DNA]</scope>
    <source>
        <strain evidence="5 6">G1-23</strain>
    </source>
</reference>
<organism evidence="5 6">
    <name type="scientific">Paraglaciecola algarum</name>
    <dbReference type="NCBI Taxonomy" id="3050085"/>
    <lineage>
        <taxon>Bacteria</taxon>
        <taxon>Pseudomonadati</taxon>
        <taxon>Pseudomonadota</taxon>
        <taxon>Gammaproteobacteria</taxon>
        <taxon>Alteromonadales</taxon>
        <taxon>Alteromonadaceae</taxon>
        <taxon>Paraglaciecola</taxon>
    </lineage>
</organism>
<protein>
    <submittedName>
        <fullName evidence="5">HlyD family efflux transporter periplasmic adaptor subunit</fullName>
    </submittedName>
</protein>
<feature type="signal peptide" evidence="4">
    <location>
        <begin position="1"/>
        <end position="20"/>
    </location>
</feature>
<evidence type="ECO:0000256" key="4">
    <source>
        <dbReference type="SAM" id="SignalP"/>
    </source>
</evidence>
<comment type="caution">
    <text evidence="5">The sequence shown here is derived from an EMBL/GenBank/DDBJ whole genome shotgun (WGS) entry which is preliminary data.</text>
</comment>
<evidence type="ECO:0000256" key="1">
    <source>
        <dbReference type="ARBA" id="ARBA00004196"/>
    </source>
</evidence>
<name>A0ABS9DCU9_9ALTE</name>
<keyword evidence="2 3" id="KW-0175">Coiled coil</keyword>
<evidence type="ECO:0000313" key="5">
    <source>
        <dbReference type="EMBL" id="MCF2949466.1"/>
    </source>
</evidence>
<dbReference type="Proteomes" id="UP001521137">
    <property type="component" value="Unassembled WGS sequence"/>
</dbReference>
<keyword evidence="6" id="KW-1185">Reference proteome</keyword>
<dbReference type="EMBL" id="JAKGAS010000008">
    <property type="protein sequence ID" value="MCF2949466.1"/>
    <property type="molecule type" value="Genomic_DNA"/>
</dbReference>
<gene>
    <name evidence="5" type="ORF">L0668_15205</name>
</gene>
<dbReference type="InterPro" id="IPR050465">
    <property type="entry name" value="UPF0194_transport"/>
</dbReference>
<accession>A0ABS9DCU9</accession>
<dbReference type="Gene3D" id="2.40.30.170">
    <property type="match status" value="1"/>
</dbReference>
<feature type="chain" id="PRO_5046623599" evidence="4">
    <location>
        <begin position="21"/>
        <end position="330"/>
    </location>
</feature>
<proteinExistence type="predicted"/>
<dbReference type="PANTHER" id="PTHR32347:SF23">
    <property type="entry name" value="BLL5650 PROTEIN"/>
    <property type="match status" value="1"/>
</dbReference>
<dbReference type="PANTHER" id="PTHR32347">
    <property type="entry name" value="EFFLUX SYSTEM COMPONENT YKNX-RELATED"/>
    <property type="match status" value="1"/>
</dbReference>
<dbReference type="RefSeq" id="WP_235313566.1">
    <property type="nucleotide sequence ID" value="NZ_JAKGAS010000008.1"/>
</dbReference>
<feature type="coiled-coil region" evidence="3">
    <location>
        <begin position="78"/>
        <end position="105"/>
    </location>
</feature>
<evidence type="ECO:0000256" key="2">
    <source>
        <dbReference type="ARBA" id="ARBA00023054"/>
    </source>
</evidence>
<keyword evidence="4" id="KW-0732">Signal</keyword>